<dbReference type="Gene3D" id="3.30.210.10">
    <property type="entry name" value="DNA polymerase, thumb domain"/>
    <property type="match status" value="1"/>
</dbReference>
<dbReference type="InterPro" id="IPR028207">
    <property type="entry name" value="DNA_pol_B_palm_palm"/>
</dbReference>
<keyword evidence="4" id="KW-0488">Methylation</keyword>
<gene>
    <name evidence="19" type="ORF">MNAN1_000411</name>
</gene>
<keyword evidence="7 17" id="KW-0227">DNA damage</keyword>
<dbReference type="GO" id="GO:0003887">
    <property type="term" value="F:DNA-directed DNA polymerase activity"/>
    <property type="evidence" value="ECO:0007669"/>
    <property type="project" value="UniProtKB-UniRule"/>
</dbReference>
<comment type="function">
    <text evidence="17">DNA polymerase that functions in several pathways of DNA repair. Involved in base excision repair (BER) responsible for repair of lesions that give rise to abasic (AP) sites in DNA. Also contributes to DNA double-strand break repair by non-homologous end joining and homologous recombination. Has both template-dependent and template-independent (terminal transferase) DNA polymerase activities. Has also a 5'-deoxyribose-5-phosphate lyase (dRP lyase) activity.</text>
</comment>
<dbReference type="GO" id="GO:0140078">
    <property type="term" value="F:class I DNA-(apurinic or apyrimidinic site) endonuclease activity"/>
    <property type="evidence" value="ECO:0007669"/>
    <property type="project" value="UniProtKB-EC"/>
</dbReference>
<dbReference type="PROSITE" id="PS50172">
    <property type="entry name" value="BRCT"/>
    <property type="match status" value="1"/>
</dbReference>
<dbReference type="SUPFAM" id="SSF47802">
    <property type="entry name" value="DNA polymerase beta, N-terminal domain-like"/>
    <property type="match status" value="1"/>
</dbReference>
<dbReference type="InterPro" id="IPR037160">
    <property type="entry name" value="DNA_Pol_thumb_sf"/>
</dbReference>
<keyword evidence="6" id="KW-0235">DNA replication</keyword>
<dbReference type="SUPFAM" id="SSF81585">
    <property type="entry name" value="PsbU/PolX domain-like"/>
    <property type="match status" value="1"/>
</dbReference>
<name>A0AAF0EIR8_9BASI</name>
<dbReference type="EC" id="2.7.7.7" evidence="17"/>
<keyword evidence="9 17" id="KW-0239">DNA-directed DNA polymerase</keyword>
<dbReference type="InterPro" id="IPR002054">
    <property type="entry name" value="DNA-dir_DNA_pol_X"/>
</dbReference>
<dbReference type="Pfam" id="PF10391">
    <property type="entry name" value="DNA_pol_lambd_f"/>
    <property type="match status" value="1"/>
</dbReference>
<dbReference type="SUPFAM" id="SSF52113">
    <property type="entry name" value="BRCT domain"/>
    <property type="match status" value="1"/>
</dbReference>
<dbReference type="GO" id="GO:0005737">
    <property type="term" value="C:cytoplasm"/>
    <property type="evidence" value="ECO:0007669"/>
    <property type="project" value="UniProtKB-SubCell"/>
</dbReference>
<comment type="cofactor">
    <cofactor evidence="1">
        <name>Mn(2+)</name>
        <dbReference type="ChEBI" id="CHEBI:29035"/>
    </cofactor>
</comment>
<keyword evidence="20" id="KW-1185">Reference proteome</keyword>
<dbReference type="Gene3D" id="1.10.150.20">
    <property type="entry name" value="5' to 3' exonuclease, C-terminal subdomain"/>
    <property type="match status" value="1"/>
</dbReference>
<dbReference type="PRINTS" id="PR00870">
    <property type="entry name" value="DNAPOLXBETA"/>
</dbReference>
<sequence length="420" mass="45933">MGAELCSTLHEANVVVTELRVPQRIEHHVPASERTKPIVSVEWLRDCEAQGVALPYDSYRVYTPAVDSRSPVPAPEAGSRSPVDVMETCSRSREGSIEDDGAVPSSSDWTPSEYAVFRHTPLVSAHNQDLVDRLKVLQRHRYLIGDATSELAYMRAAAAIKAAPFPLGDVGMTQLQRVPGIGPKMAATIRQFYEHGCIAEADAIEADEAWQTMYAFTQLYGVGPHTARRAYQAGCRTLADLARHDRTSLSMQLGQAASLALLPDLKAKLPRDEVQALVNEVMQDVHHLIPDARHEIAGSFRRGAPRCGDVDLVVTGTFSSATLSALLARWHTAGRLSHTVSVSRRRADGASDAQVGMDVAEVVYIHDSNGQRTHRRLDVVLAPPAQFGAALLAWTGSVVYERDLRRWARTQGFRTVASCG</sequence>
<comment type="cofactor">
    <cofactor evidence="2">
        <name>Mg(2+)</name>
        <dbReference type="ChEBI" id="CHEBI:18420"/>
    </cofactor>
</comment>
<evidence type="ECO:0000256" key="9">
    <source>
        <dbReference type="ARBA" id="ARBA00022932"/>
    </source>
</evidence>
<reference evidence="19" key="1">
    <citation type="submission" date="2023-03" db="EMBL/GenBank/DDBJ databases">
        <title>Mating type loci evolution in Malassezia.</title>
        <authorList>
            <person name="Coelho M.A."/>
        </authorList>
    </citation>
    <scope>NUCLEOTIDE SEQUENCE</scope>
    <source>
        <strain evidence="19">CBS 9557</strain>
    </source>
</reference>
<dbReference type="Gene3D" id="3.40.50.10190">
    <property type="entry name" value="BRCT domain"/>
    <property type="match status" value="1"/>
</dbReference>
<dbReference type="Pfam" id="PF14716">
    <property type="entry name" value="HHH_8"/>
    <property type="match status" value="1"/>
</dbReference>
<evidence type="ECO:0000256" key="8">
    <source>
        <dbReference type="ARBA" id="ARBA00022843"/>
    </source>
</evidence>
<dbReference type="SUPFAM" id="SSF81301">
    <property type="entry name" value="Nucleotidyltransferase"/>
    <property type="match status" value="1"/>
</dbReference>
<dbReference type="PANTHER" id="PTHR11276">
    <property type="entry name" value="DNA POLYMERASE TYPE-X FAMILY MEMBER"/>
    <property type="match status" value="1"/>
</dbReference>
<keyword evidence="10" id="KW-0915">Sodium</keyword>
<evidence type="ECO:0000256" key="10">
    <source>
        <dbReference type="ARBA" id="ARBA00023053"/>
    </source>
</evidence>
<protein>
    <recommendedName>
        <fullName evidence="17">DNA polymerase</fullName>
        <ecNumber evidence="17">2.7.7.7</ecNumber>
    </recommendedName>
</protein>
<dbReference type="SMART" id="SM00483">
    <property type="entry name" value="POLXc"/>
    <property type="match status" value="1"/>
</dbReference>
<dbReference type="InterPro" id="IPR003583">
    <property type="entry name" value="Hlx-hairpin-Hlx_DNA-bd_motif"/>
</dbReference>
<dbReference type="GO" id="GO:0003677">
    <property type="term" value="F:DNA binding"/>
    <property type="evidence" value="ECO:0007669"/>
    <property type="project" value="UniProtKB-UniRule"/>
</dbReference>
<comment type="subcellular location">
    <subcellularLocation>
        <location evidence="3">Cytoplasm</location>
    </subcellularLocation>
    <subcellularLocation>
        <location evidence="17">Nucleus</location>
    </subcellularLocation>
</comment>
<evidence type="ECO:0000259" key="18">
    <source>
        <dbReference type="PROSITE" id="PS50172"/>
    </source>
</evidence>
<dbReference type="InterPro" id="IPR001357">
    <property type="entry name" value="BRCT_dom"/>
</dbReference>
<dbReference type="GO" id="GO:0006303">
    <property type="term" value="P:double-strand break repair via nonhomologous end joining"/>
    <property type="evidence" value="ECO:0007669"/>
    <property type="project" value="TreeGrafter"/>
</dbReference>
<comment type="catalytic activity">
    <reaction evidence="13">
        <text>2'-deoxyribonucleotide-(2'-deoxyribose 5'-phosphate)-2'-deoxyribonucleotide-DNA = a 3'-end 2'-deoxyribonucleotide-(2,3-dehydro-2,3-deoxyribose 5'-phosphate)-DNA + a 5'-end 5'-phospho-2'-deoxyribonucleoside-DNA + H(+)</text>
        <dbReference type="Rhea" id="RHEA:66592"/>
        <dbReference type="Rhea" id="RHEA-COMP:13180"/>
        <dbReference type="Rhea" id="RHEA-COMP:16897"/>
        <dbReference type="Rhea" id="RHEA-COMP:17067"/>
        <dbReference type="ChEBI" id="CHEBI:15378"/>
        <dbReference type="ChEBI" id="CHEBI:136412"/>
        <dbReference type="ChEBI" id="CHEBI:157695"/>
        <dbReference type="ChEBI" id="CHEBI:167181"/>
        <dbReference type="EC" id="4.2.99.18"/>
    </reaction>
</comment>
<dbReference type="EMBL" id="CP119892">
    <property type="protein sequence ID" value="WFD25451.1"/>
    <property type="molecule type" value="Genomic_DNA"/>
</dbReference>
<evidence type="ECO:0000256" key="14">
    <source>
        <dbReference type="ARBA" id="ARBA00044678"/>
    </source>
</evidence>
<keyword evidence="17 19" id="KW-0808">Transferase</keyword>
<evidence type="ECO:0000256" key="7">
    <source>
        <dbReference type="ARBA" id="ARBA00022763"/>
    </source>
</evidence>
<keyword evidence="17 19" id="KW-0548">Nucleotidyltransferase</keyword>
<dbReference type="CDD" id="cd00027">
    <property type="entry name" value="BRCT"/>
    <property type="match status" value="1"/>
</dbReference>
<keyword evidence="12" id="KW-0456">Lyase</keyword>
<evidence type="ECO:0000256" key="15">
    <source>
        <dbReference type="ARBA" id="ARBA00045548"/>
    </source>
</evidence>
<evidence type="ECO:0000256" key="1">
    <source>
        <dbReference type="ARBA" id="ARBA00001936"/>
    </source>
</evidence>
<dbReference type="InterPro" id="IPR018944">
    <property type="entry name" value="DNA_pol_lambd_fingers_domain"/>
</dbReference>
<comment type="similarity">
    <text evidence="17">Belongs to the DNA polymerase type-X family.</text>
</comment>
<dbReference type="InterPro" id="IPR036420">
    <property type="entry name" value="BRCT_dom_sf"/>
</dbReference>
<evidence type="ECO:0000256" key="12">
    <source>
        <dbReference type="ARBA" id="ARBA00023239"/>
    </source>
</evidence>
<dbReference type="GO" id="GO:0005634">
    <property type="term" value="C:nucleus"/>
    <property type="evidence" value="ECO:0007669"/>
    <property type="project" value="UniProtKB-SubCell"/>
</dbReference>
<comment type="catalytic activity">
    <reaction evidence="14">
        <text>a 5'-end 2'-deoxyribose-2'-deoxyribonucleotide-DNA = (2E,4S)-4-hydroxypenten-2-al-5-phosphate + a 5'-end 5'-phospho-2'-deoxyribonucleoside-DNA + H(+)</text>
        <dbReference type="Rhea" id="RHEA:76255"/>
        <dbReference type="Rhea" id="RHEA-COMP:13180"/>
        <dbReference type="Rhea" id="RHEA-COMP:18657"/>
        <dbReference type="ChEBI" id="CHEBI:15378"/>
        <dbReference type="ChEBI" id="CHEBI:136412"/>
        <dbReference type="ChEBI" id="CHEBI:195194"/>
        <dbReference type="ChEBI" id="CHEBI:195195"/>
    </reaction>
</comment>
<feature type="domain" description="BRCT" evidence="18">
    <location>
        <begin position="1"/>
        <end position="61"/>
    </location>
</feature>
<dbReference type="InterPro" id="IPR010996">
    <property type="entry name" value="HHH_MUS81"/>
</dbReference>
<keyword evidence="8" id="KW-0832">Ubl conjugation</keyword>
<comment type="catalytic activity">
    <reaction evidence="16 17">
        <text>DNA(n) + a 2'-deoxyribonucleoside 5'-triphosphate = DNA(n+1) + diphosphate</text>
        <dbReference type="Rhea" id="RHEA:22508"/>
        <dbReference type="Rhea" id="RHEA-COMP:17339"/>
        <dbReference type="Rhea" id="RHEA-COMP:17340"/>
        <dbReference type="ChEBI" id="CHEBI:33019"/>
        <dbReference type="ChEBI" id="CHEBI:61560"/>
        <dbReference type="ChEBI" id="CHEBI:173112"/>
        <dbReference type="EC" id="2.7.7.7"/>
    </reaction>
</comment>
<keyword evidence="5" id="KW-0237">DNA synthesis</keyword>
<dbReference type="Pfam" id="PF14792">
    <property type="entry name" value="DNA_pol_B_palm"/>
    <property type="match status" value="1"/>
</dbReference>
<evidence type="ECO:0000256" key="13">
    <source>
        <dbReference type="ARBA" id="ARBA00044632"/>
    </source>
</evidence>
<evidence type="ECO:0000256" key="6">
    <source>
        <dbReference type="ARBA" id="ARBA00022705"/>
    </source>
</evidence>
<dbReference type="InterPro" id="IPR002008">
    <property type="entry name" value="DNA_pol_X_beta-like"/>
</dbReference>
<evidence type="ECO:0000256" key="17">
    <source>
        <dbReference type="RuleBase" id="RU366014"/>
    </source>
</evidence>
<evidence type="ECO:0000256" key="16">
    <source>
        <dbReference type="ARBA" id="ARBA00049244"/>
    </source>
</evidence>
<organism evidence="19 20">
    <name type="scientific">Malassezia nana</name>
    <dbReference type="NCBI Taxonomy" id="180528"/>
    <lineage>
        <taxon>Eukaryota</taxon>
        <taxon>Fungi</taxon>
        <taxon>Dikarya</taxon>
        <taxon>Basidiomycota</taxon>
        <taxon>Ustilaginomycotina</taxon>
        <taxon>Malasseziomycetes</taxon>
        <taxon>Malasseziales</taxon>
        <taxon>Malasseziaceae</taxon>
        <taxon>Malassezia</taxon>
    </lineage>
</organism>
<evidence type="ECO:0000256" key="3">
    <source>
        <dbReference type="ARBA" id="ARBA00004496"/>
    </source>
</evidence>
<dbReference type="Gene3D" id="1.10.150.110">
    <property type="entry name" value="DNA polymerase beta, N-terminal domain-like"/>
    <property type="match status" value="1"/>
</dbReference>
<accession>A0AAF0EIR8</accession>
<dbReference type="InterPro" id="IPR043519">
    <property type="entry name" value="NT_sf"/>
</dbReference>
<dbReference type="PANTHER" id="PTHR11276:SF28">
    <property type="entry name" value="DNA POLYMERASE LAMBDA"/>
    <property type="match status" value="1"/>
</dbReference>
<evidence type="ECO:0000256" key="4">
    <source>
        <dbReference type="ARBA" id="ARBA00022481"/>
    </source>
</evidence>
<proteinExistence type="inferred from homology"/>
<keyword evidence="17" id="KW-0539">Nucleus</keyword>
<dbReference type="Gene3D" id="3.30.460.10">
    <property type="entry name" value="Beta Polymerase, domain 2"/>
    <property type="match status" value="1"/>
</dbReference>
<dbReference type="AlphaFoldDB" id="A0AAF0EIR8"/>
<dbReference type="InterPro" id="IPR027421">
    <property type="entry name" value="DNA_pol_lamdba_lyase_dom_sf"/>
</dbReference>
<dbReference type="PRINTS" id="PR00869">
    <property type="entry name" value="DNAPOLX"/>
</dbReference>
<comment type="function">
    <text evidence="15">Repair polymerase that plays a key role in base-excision repair. During this process, the damaged base is excised by specific DNA glycosylases, the DNA backbone is nicked at the abasic site by an apurinic/apyrimidic (AP) endonuclease, and POLB removes 5'-deoxyribose-phosphate from the preincised AP site acting as a 5'-deoxyribose-phosphate lyase (5'-dRP lyase); through its DNA polymerase activity, it adds one nucleotide to the 3' end of the arising single-nucleotide gap. Conducts 'gap-filling' DNA synthesis in a stepwise distributive fashion rather than in a processive fashion as for other DNA polymerases. It is also able to cleave sugar-phosphate bonds 3' to an intact AP site, acting as an AP lyase.</text>
</comment>
<dbReference type="SMART" id="SM00278">
    <property type="entry name" value="HhH1"/>
    <property type="match status" value="2"/>
</dbReference>
<evidence type="ECO:0000313" key="19">
    <source>
        <dbReference type="EMBL" id="WFD25451.1"/>
    </source>
</evidence>
<evidence type="ECO:0000313" key="20">
    <source>
        <dbReference type="Proteomes" id="UP001213623"/>
    </source>
</evidence>
<evidence type="ECO:0000256" key="5">
    <source>
        <dbReference type="ARBA" id="ARBA00022634"/>
    </source>
</evidence>
<dbReference type="InterPro" id="IPR022312">
    <property type="entry name" value="DNA_pol_X"/>
</dbReference>
<dbReference type="Proteomes" id="UP001213623">
    <property type="component" value="Chromosome 1"/>
</dbReference>
<evidence type="ECO:0000256" key="2">
    <source>
        <dbReference type="ARBA" id="ARBA00001946"/>
    </source>
</evidence>
<keyword evidence="11 17" id="KW-0234">DNA repair</keyword>
<dbReference type="GO" id="GO:0046872">
    <property type="term" value="F:metal ion binding"/>
    <property type="evidence" value="ECO:0007669"/>
    <property type="project" value="UniProtKB-UniRule"/>
</dbReference>
<evidence type="ECO:0000256" key="11">
    <source>
        <dbReference type="ARBA" id="ARBA00023204"/>
    </source>
</evidence>